<organism evidence="2 3">
    <name type="scientific">Aquimarina hainanensis</name>
    <dbReference type="NCBI Taxonomy" id="1578017"/>
    <lineage>
        <taxon>Bacteria</taxon>
        <taxon>Pseudomonadati</taxon>
        <taxon>Bacteroidota</taxon>
        <taxon>Flavobacteriia</taxon>
        <taxon>Flavobacteriales</taxon>
        <taxon>Flavobacteriaceae</taxon>
        <taxon>Aquimarina</taxon>
    </lineage>
</organism>
<protein>
    <submittedName>
        <fullName evidence="2">Tol-pal system YbgF family protein</fullName>
    </submittedName>
</protein>
<keyword evidence="1" id="KW-0812">Transmembrane</keyword>
<evidence type="ECO:0000313" key="3">
    <source>
        <dbReference type="Proteomes" id="UP001597459"/>
    </source>
</evidence>
<dbReference type="InterPro" id="IPR011990">
    <property type="entry name" value="TPR-like_helical_dom_sf"/>
</dbReference>
<evidence type="ECO:0000313" key="2">
    <source>
        <dbReference type="EMBL" id="MFD2592505.1"/>
    </source>
</evidence>
<keyword evidence="1" id="KW-0472">Membrane</keyword>
<name>A0ABW5NA55_9FLAO</name>
<dbReference type="SUPFAM" id="SSF48452">
    <property type="entry name" value="TPR-like"/>
    <property type="match status" value="1"/>
</dbReference>
<sequence length="248" mass="29390">MERTQELFERIEAYLEHDMSDQEKIQFEHEMTNDQALQIEVEKHRYLHTVLKDRDTIDYTRKIKKIISESEESHADTNKKTLFSEKKWFFLKIAASVLLVIGLGVASWNIFGKQETPEEIFASVYVPYPVESVTRGEEHDKELHRLYQYYAHENYGRVVSSVTDRIPRTALLYMYMGNSYLNTGEIQKAIEQFSAIKKKDSLYEAALWYLSLSYIKDRKLSLSKETLEKLIKYDGVYKEKAKYLLRRL</sequence>
<keyword evidence="3" id="KW-1185">Reference proteome</keyword>
<keyword evidence="1" id="KW-1133">Transmembrane helix</keyword>
<reference evidence="3" key="1">
    <citation type="journal article" date="2019" name="Int. J. Syst. Evol. Microbiol.">
        <title>The Global Catalogue of Microorganisms (GCM) 10K type strain sequencing project: providing services to taxonomists for standard genome sequencing and annotation.</title>
        <authorList>
            <consortium name="The Broad Institute Genomics Platform"/>
            <consortium name="The Broad Institute Genome Sequencing Center for Infectious Disease"/>
            <person name="Wu L."/>
            <person name="Ma J."/>
        </authorList>
    </citation>
    <scope>NUCLEOTIDE SEQUENCE [LARGE SCALE GENOMIC DNA]</scope>
    <source>
        <strain evidence="3">KCTC 42423</strain>
    </source>
</reference>
<feature type="transmembrane region" description="Helical" evidence="1">
    <location>
        <begin position="89"/>
        <end position="111"/>
    </location>
</feature>
<proteinExistence type="predicted"/>
<gene>
    <name evidence="2" type="ORF">ACFSTE_16830</name>
</gene>
<evidence type="ECO:0000256" key="1">
    <source>
        <dbReference type="SAM" id="Phobius"/>
    </source>
</evidence>
<dbReference type="Proteomes" id="UP001597459">
    <property type="component" value="Unassembled WGS sequence"/>
</dbReference>
<dbReference type="EMBL" id="JBHULX010000039">
    <property type="protein sequence ID" value="MFD2592505.1"/>
    <property type="molecule type" value="Genomic_DNA"/>
</dbReference>
<dbReference type="RefSeq" id="WP_378254537.1">
    <property type="nucleotide sequence ID" value="NZ_JBHSJV010000001.1"/>
</dbReference>
<comment type="caution">
    <text evidence="2">The sequence shown here is derived from an EMBL/GenBank/DDBJ whole genome shotgun (WGS) entry which is preliminary data.</text>
</comment>
<accession>A0ABW5NA55</accession>
<dbReference type="Gene3D" id="1.25.40.10">
    <property type="entry name" value="Tetratricopeptide repeat domain"/>
    <property type="match status" value="1"/>
</dbReference>